<dbReference type="PANTHER" id="PTHR22930">
    <property type="match status" value="1"/>
</dbReference>
<evidence type="ECO:0000313" key="10">
    <source>
        <dbReference type="RefSeq" id="XP_049301895.1"/>
    </source>
</evidence>
<reference evidence="9" key="1">
    <citation type="submission" date="2025-05" db="UniProtKB">
        <authorList>
            <consortium name="RefSeq"/>
        </authorList>
    </citation>
    <scope>NUCLEOTIDE SEQUENCE [LARGE SCALE GENOMIC DNA]</scope>
</reference>
<proteinExistence type="inferred from homology"/>
<comment type="subcellular location">
    <subcellularLocation>
        <location evidence="2">Nucleus</location>
    </subcellularLocation>
</comment>
<keyword evidence="4" id="KW-0540">Nuclease</keyword>
<accession>A0ABM3IYD1</accession>
<sequence length="368" mass="42929">MADEVGLFYLMMKKREEEESYIRRRNLTVLRNKKDPFSYEENTFRKFFRFPKSLCWDLINQLKPYDKQQTSIPFELRFISVLYFLCNGSYQCCVGNAYFAVMSQPTISRCIEYICKLVVERKHGEVRFPNSVEEYKRIKTGFYSNFGIKGVIGAIDCTHVGIIAPALSNTVVPHDYMNRKGYYSIEAVCDDELIFRHVNAKFPGSCHDSGIWTTSPARIKLIREHSDGAFKWLLGDSGYPLEPWLLTPVANPETPNEQNFNTRHIRARNTIEKAFEVLKSRFRSISRERTLRYKHSKAALFIYTCTIFHNILQKRGIFLNETEILPDRSPPENVETISEIHSGEYYTRGRATRQRCINTLDNKNSTNI</sequence>
<evidence type="ECO:0000256" key="2">
    <source>
        <dbReference type="ARBA" id="ARBA00004123"/>
    </source>
</evidence>
<comment type="cofactor">
    <cofactor evidence="1">
        <name>a divalent metal cation</name>
        <dbReference type="ChEBI" id="CHEBI:60240"/>
    </cofactor>
</comment>
<dbReference type="RefSeq" id="XP_049301895.1">
    <property type="nucleotide sequence ID" value="XM_049445938.1"/>
</dbReference>
<evidence type="ECO:0000256" key="6">
    <source>
        <dbReference type="ARBA" id="ARBA00022801"/>
    </source>
</evidence>
<dbReference type="Pfam" id="PF13359">
    <property type="entry name" value="DDE_Tnp_4"/>
    <property type="match status" value="1"/>
</dbReference>
<comment type="similarity">
    <text evidence="3">Belongs to the HARBI1 family.</text>
</comment>
<evidence type="ECO:0000256" key="5">
    <source>
        <dbReference type="ARBA" id="ARBA00022723"/>
    </source>
</evidence>
<dbReference type="GeneID" id="115065988"/>
<evidence type="ECO:0000256" key="7">
    <source>
        <dbReference type="ARBA" id="ARBA00023242"/>
    </source>
</evidence>
<reference evidence="10" key="2">
    <citation type="submission" date="2025-08" db="UniProtKB">
        <authorList>
            <consortium name="RefSeq"/>
        </authorList>
    </citation>
    <scope>IDENTIFICATION</scope>
    <source>
        <tissue evidence="10">Adult</tissue>
    </source>
</reference>
<evidence type="ECO:0000256" key="3">
    <source>
        <dbReference type="ARBA" id="ARBA00006958"/>
    </source>
</evidence>
<evidence type="ECO:0000256" key="1">
    <source>
        <dbReference type="ARBA" id="ARBA00001968"/>
    </source>
</evidence>
<protein>
    <submittedName>
        <fullName evidence="10">Nuclease HARBI1</fullName>
    </submittedName>
</protein>
<keyword evidence="5" id="KW-0479">Metal-binding</keyword>
<evidence type="ECO:0000256" key="4">
    <source>
        <dbReference type="ARBA" id="ARBA00022722"/>
    </source>
</evidence>
<keyword evidence="9" id="KW-1185">Reference proteome</keyword>
<dbReference type="InterPro" id="IPR045249">
    <property type="entry name" value="HARBI1-like"/>
</dbReference>
<keyword evidence="7" id="KW-0539">Nucleus</keyword>
<dbReference type="Proteomes" id="UP001652620">
    <property type="component" value="Chromosome 1"/>
</dbReference>
<dbReference type="InterPro" id="IPR027806">
    <property type="entry name" value="HARBI1_dom"/>
</dbReference>
<dbReference type="PANTHER" id="PTHR22930:SF85">
    <property type="entry name" value="GH03217P-RELATED"/>
    <property type="match status" value="1"/>
</dbReference>
<organism evidence="9 10">
    <name type="scientific">Bactrocera dorsalis</name>
    <name type="common">Oriental fruit fly</name>
    <name type="synonym">Dacus dorsalis</name>
    <dbReference type="NCBI Taxonomy" id="27457"/>
    <lineage>
        <taxon>Eukaryota</taxon>
        <taxon>Metazoa</taxon>
        <taxon>Ecdysozoa</taxon>
        <taxon>Arthropoda</taxon>
        <taxon>Hexapoda</taxon>
        <taxon>Insecta</taxon>
        <taxon>Pterygota</taxon>
        <taxon>Neoptera</taxon>
        <taxon>Endopterygota</taxon>
        <taxon>Diptera</taxon>
        <taxon>Brachycera</taxon>
        <taxon>Muscomorpha</taxon>
        <taxon>Tephritoidea</taxon>
        <taxon>Tephritidae</taxon>
        <taxon>Bactrocera</taxon>
        <taxon>Bactrocera</taxon>
    </lineage>
</organism>
<feature type="domain" description="DDE Tnp4" evidence="8">
    <location>
        <begin position="155"/>
        <end position="310"/>
    </location>
</feature>
<keyword evidence="6" id="KW-0378">Hydrolase</keyword>
<gene>
    <name evidence="10" type="primary">LOC115065988</name>
</gene>
<evidence type="ECO:0000259" key="8">
    <source>
        <dbReference type="Pfam" id="PF13359"/>
    </source>
</evidence>
<name>A0ABM3IYD1_BACDO</name>
<evidence type="ECO:0000313" key="9">
    <source>
        <dbReference type="Proteomes" id="UP001652620"/>
    </source>
</evidence>